<dbReference type="SUPFAM" id="SSF56281">
    <property type="entry name" value="Metallo-hydrolase/oxidoreductase"/>
    <property type="match status" value="1"/>
</dbReference>
<dbReference type="PANTHER" id="PTHR39203">
    <property type="entry name" value="CYTOPLASMIC PROTEIN-RELATED"/>
    <property type="match status" value="1"/>
</dbReference>
<sequence>MKLTVIGCSGSFAGPDSPASSYLVQAEHEGRTWSIVLDLGNGALGPLQRQVDLADLDAVFISHLHPDHCVDICGLYVTRKYRPGGAVPGQLDVHAPSGAADRFALMYHGLEHAGMSAEFAVHELADELVTTLGPFTVTSYRVNHPVEAYGFRVEADGVVLAYTGDTDATPALSPLLAGADLALMDSAFVDGRDDVQGIHLSGRRAAEAAVTAGGVGRLVLTHIPPWNDREVCRAQAAEIWSGPLELAAPGGTWTLGGADGPSGASEDGTVEVDRAAGLALWADYRAVHPALPDEGEPPVECFGDSPALADELIAFVVDGPKRATAGLVAAYAADGDPLPRVGAHWVACGGDGQPRVVLRTHELRVGPLHSVDAQFAWDEGEYDRTLESWLDGHRRFFRRECERIGAEFSNDLEVVFERFSIVWPPELAD</sequence>
<dbReference type="Gene3D" id="3.60.15.10">
    <property type="entry name" value="Ribonuclease Z/Hydroxyacylglutathione hydrolase-like"/>
    <property type="match status" value="1"/>
</dbReference>
<evidence type="ECO:0000313" key="2">
    <source>
        <dbReference type="EMBL" id="GAA2738401.1"/>
    </source>
</evidence>
<dbReference type="InterPro" id="IPR009326">
    <property type="entry name" value="DUF984"/>
</dbReference>
<dbReference type="PANTHER" id="PTHR39203:SF1">
    <property type="entry name" value="CYTOPLASMIC PROTEIN"/>
    <property type="match status" value="1"/>
</dbReference>
<evidence type="ECO:0000313" key="3">
    <source>
        <dbReference type="Proteomes" id="UP001501326"/>
    </source>
</evidence>
<dbReference type="InterPro" id="IPR036866">
    <property type="entry name" value="RibonucZ/Hydroxyglut_hydro"/>
</dbReference>
<proteinExistence type="predicted"/>
<dbReference type="CDD" id="cd06553">
    <property type="entry name" value="ASCH_Ef3133_like"/>
    <property type="match status" value="1"/>
</dbReference>
<dbReference type="Gene3D" id="3.10.400.10">
    <property type="entry name" value="Sulfate adenylyltransferase"/>
    <property type="match status" value="1"/>
</dbReference>
<feature type="domain" description="ASCH" evidence="1">
    <location>
        <begin position="301"/>
        <end position="423"/>
    </location>
</feature>
<reference evidence="2 3" key="1">
    <citation type="journal article" date="2019" name="Int. J. Syst. Evol. Microbiol.">
        <title>The Global Catalogue of Microorganisms (GCM) 10K type strain sequencing project: providing services to taxonomists for standard genome sequencing and annotation.</title>
        <authorList>
            <consortium name="The Broad Institute Genomics Platform"/>
            <consortium name="The Broad Institute Genome Sequencing Center for Infectious Disease"/>
            <person name="Wu L."/>
            <person name="Ma J."/>
        </authorList>
    </citation>
    <scope>NUCLEOTIDE SEQUENCE [LARGE SCALE GENOMIC DNA]</scope>
    <source>
        <strain evidence="2 3">JCM 16378</strain>
    </source>
</reference>
<accession>A0ABN3UTT8</accession>
<dbReference type="CDD" id="cd07716">
    <property type="entry name" value="RNaseZ_short-form-like_MBL-fold"/>
    <property type="match status" value="1"/>
</dbReference>
<dbReference type="InterPro" id="IPR007374">
    <property type="entry name" value="ASCH_domain"/>
</dbReference>
<dbReference type="EMBL" id="BAAARN010000004">
    <property type="protein sequence ID" value="GAA2738401.1"/>
    <property type="molecule type" value="Genomic_DNA"/>
</dbReference>
<organism evidence="2 3">
    <name type="scientific">Pedococcus aerophilus</name>
    <dbReference type="NCBI Taxonomy" id="436356"/>
    <lineage>
        <taxon>Bacteria</taxon>
        <taxon>Bacillati</taxon>
        <taxon>Actinomycetota</taxon>
        <taxon>Actinomycetes</taxon>
        <taxon>Micrococcales</taxon>
        <taxon>Intrasporangiaceae</taxon>
        <taxon>Pedococcus</taxon>
    </lineage>
</organism>
<dbReference type="SMART" id="SM01022">
    <property type="entry name" value="ASCH"/>
    <property type="match status" value="1"/>
</dbReference>
<keyword evidence="3" id="KW-1185">Reference proteome</keyword>
<protein>
    <recommendedName>
        <fullName evidence="1">ASCH domain-containing protein</fullName>
    </recommendedName>
</protein>
<comment type="caution">
    <text evidence="2">The sequence shown here is derived from an EMBL/GenBank/DDBJ whole genome shotgun (WGS) entry which is preliminary data.</text>
</comment>
<gene>
    <name evidence="2" type="ORF">GCM10009867_29440</name>
</gene>
<dbReference type="SUPFAM" id="SSF88697">
    <property type="entry name" value="PUA domain-like"/>
    <property type="match status" value="1"/>
</dbReference>
<dbReference type="InterPro" id="IPR001279">
    <property type="entry name" value="Metallo-B-lactamas"/>
</dbReference>
<dbReference type="Pfam" id="PF12706">
    <property type="entry name" value="Lactamase_B_2"/>
    <property type="match status" value="1"/>
</dbReference>
<dbReference type="Proteomes" id="UP001501326">
    <property type="component" value="Unassembled WGS sequence"/>
</dbReference>
<evidence type="ECO:0000259" key="1">
    <source>
        <dbReference type="SMART" id="SM01022"/>
    </source>
</evidence>
<dbReference type="InterPro" id="IPR015947">
    <property type="entry name" value="PUA-like_sf"/>
</dbReference>
<name>A0ABN3UTT8_9MICO</name>
<dbReference type="Pfam" id="PF04266">
    <property type="entry name" value="ASCH"/>
    <property type="match status" value="1"/>
</dbReference>